<evidence type="ECO:0000256" key="1">
    <source>
        <dbReference type="SAM" id="SignalP"/>
    </source>
</evidence>
<dbReference type="SUPFAM" id="SSF53850">
    <property type="entry name" value="Periplasmic binding protein-like II"/>
    <property type="match status" value="1"/>
</dbReference>
<accession>A0ABV1KMR3</accession>
<dbReference type="Proteomes" id="UP001494902">
    <property type="component" value="Unassembled WGS sequence"/>
</dbReference>
<keyword evidence="4" id="KW-1185">Reference proteome</keyword>
<protein>
    <submittedName>
        <fullName evidence="3">ABC transporter family substrate-binding protein</fullName>
    </submittedName>
</protein>
<dbReference type="Pfam" id="PF00496">
    <property type="entry name" value="SBP_bac_5"/>
    <property type="match status" value="1"/>
</dbReference>
<dbReference type="Gene3D" id="3.10.105.10">
    <property type="entry name" value="Dipeptide-binding Protein, Domain 3"/>
    <property type="match status" value="1"/>
</dbReference>
<dbReference type="PANTHER" id="PTHR30290:SF65">
    <property type="entry name" value="MONOACYL PHOSPHATIDYLINOSITOL TETRAMANNOSIDE-BINDING PROTEIN LPQW-RELATED"/>
    <property type="match status" value="1"/>
</dbReference>
<evidence type="ECO:0000313" key="3">
    <source>
        <dbReference type="EMBL" id="MEQ3555003.1"/>
    </source>
</evidence>
<dbReference type="CDD" id="cd08501">
    <property type="entry name" value="PBP2_Lpqw"/>
    <property type="match status" value="1"/>
</dbReference>
<keyword evidence="1" id="KW-0732">Signal</keyword>
<dbReference type="InterPro" id="IPR000914">
    <property type="entry name" value="SBP_5_dom"/>
</dbReference>
<dbReference type="InterPro" id="IPR039424">
    <property type="entry name" value="SBP_5"/>
</dbReference>
<dbReference type="RefSeq" id="WP_349302074.1">
    <property type="nucleotide sequence ID" value="NZ_JBEDNQ010000020.1"/>
</dbReference>
<sequence>MRRPIRRGALTATVAVLALGLAACGGGGGTTGEQQTGEGLSTAPAYNQTAYEDVAEGGTLTTPFRSDLNPQFNIFQGDMTTDTRLAWMWYNPILINYSPTGETQLNPDYIVDAGTEEVDGNTVVTYTLNPEAVFNDGTPIDWRAFEATWQANNGTNEEFINNSTEYYDRITSVEAGADDKEVVVTYDGVFVWWDAPFKEILHPAAANPETFNQGYLNTPNEQWGAGPYTVANFDQNNRTITFERNPNWWGKPGKLDSRTLVQIEPTAAVNAFRNGQIDAAEVRNAEDMAQARDTPDADIRTSAVPATYMFMLNAEAPNLGDIAVRKAIMMAVDRPQMLEIEFQGLDYSEEPAGSMTLETYQEGYEDNFGQVVQYDPEAAGQELEAAGWVAGEDGIRAKDGETLSVGYTQTGDSPTQRARAGAMVAMLREVGIDLQVTQVPASEFSSVMAERNFDIVPLGFRSSNPFGVSNMCQLFCSDSNLNLSGTGTPELDEQMRAVNTLPTAEEQITAANEAERAAFETYGLLPTYGGPEIWVTQPNVANFGSAIFEFPLPETVGFVEEGA</sequence>
<evidence type="ECO:0000259" key="2">
    <source>
        <dbReference type="Pfam" id="PF00496"/>
    </source>
</evidence>
<comment type="caution">
    <text evidence="3">The sequence shown here is derived from an EMBL/GenBank/DDBJ whole genome shotgun (WGS) entry which is preliminary data.</text>
</comment>
<feature type="domain" description="Solute-binding protein family 5" evidence="2">
    <location>
        <begin position="116"/>
        <end position="478"/>
    </location>
</feature>
<reference evidence="3 4" key="1">
    <citation type="submission" date="2024-03" db="EMBL/GenBank/DDBJ databases">
        <title>Draft genome sequence of Pseudonocardia nematodicida JCM 31783.</title>
        <authorList>
            <person name="Butdee W."/>
            <person name="Duangmal K."/>
        </authorList>
    </citation>
    <scope>NUCLEOTIDE SEQUENCE [LARGE SCALE GENOMIC DNA]</scope>
    <source>
        <strain evidence="3 4">JCM 31783</strain>
    </source>
</reference>
<dbReference type="PROSITE" id="PS51257">
    <property type="entry name" value="PROKAR_LIPOPROTEIN"/>
    <property type="match status" value="1"/>
</dbReference>
<organism evidence="3 4">
    <name type="scientific">Pseudonocardia nematodicida</name>
    <dbReference type="NCBI Taxonomy" id="1206997"/>
    <lineage>
        <taxon>Bacteria</taxon>
        <taxon>Bacillati</taxon>
        <taxon>Actinomycetota</taxon>
        <taxon>Actinomycetes</taxon>
        <taxon>Pseudonocardiales</taxon>
        <taxon>Pseudonocardiaceae</taxon>
        <taxon>Pseudonocardia</taxon>
    </lineage>
</organism>
<dbReference type="PANTHER" id="PTHR30290">
    <property type="entry name" value="PERIPLASMIC BINDING COMPONENT OF ABC TRANSPORTER"/>
    <property type="match status" value="1"/>
</dbReference>
<name>A0ABV1KMR3_9PSEU</name>
<dbReference type="PIRSF" id="PIRSF002741">
    <property type="entry name" value="MppA"/>
    <property type="match status" value="1"/>
</dbReference>
<dbReference type="EMBL" id="JBEDNQ010000020">
    <property type="protein sequence ID" value="MEQ3555003.1"/>
    <property type="molecule type" value="Genomic_DNA"/>
</dbReference>
<feature type="chain" id="PRO_5045807104" evidence="1">
    <location>
        <begin position="26"/>
        <end position="563"/>
    </location>
</feature>
<gene>
    <name evidence="3" type="ORF">WIS52_31450</name>
</gene>
<dbReference type="InterPro" id="IPR030678">
    <property type="entry name" value="Peptide/Ni-bd"/>
</dbReference>
<feature type="signal peptide" evidence="1">
    <location>
        <begin position="1"/>
        <end position="25"/>
    </location>
</feature>
<evidence type="ECO:0000313" key="4">
    <source>
        <dbReference type="Proteomes" id="UP001494902"/>
    </source>
</evidence>
<proteinExistence type="predicted"/>
<dbReference type="Gene3D" id="3.40.190.10">
    <property type="entry name" value="Periplasmic binding protein-like II"/>
    <property type="match status" value="1"/>
</dbReference>